<dbReference type="InterPro" id="IPR050131">
    <property type="entry name" value="Peptidase_S8_subtilisin-like"/>
</dbReference>
<dbReference type="InterPro" id="IPR023827">
    <property type="entry name" value="Peptidase_S8_Asp-AS"/>
</dbReference>
<dbReference type="Pfam" id="PF05922">
    <property type="entry name" value="Inhibitor_I9"/>
    <property type="match status" value="1"/>
</dbReference>
<dbReference type="Proteomes" id="UP000541558">
    <property type="component" value="Unassembled WGS sequence"/>
</dbReference>
<dbReference type="InterPro" id="IPR037045">
    <property type="entry name" value="S8pro/Inhibitor_I9_sf"/>
</dbReference>
<proteinExistence type="inferred from homology"/>
<dbReference type="PROSITE" id="PS00137">
    <property type="entry name" value="SUBTILASE_HIS"/>
    <property type="match status" value="1"/>
</dbReference>
<evidence type="ECO:0000256" key="2">
    <source>
        <dbReference type="ARBA" id="ARBA00022670"/>
    </source>
</evidence>
<evidence type="ECO:0000313" key="11">
    <source>
        <dbReference type="Proteomes" id="UP000541558"/>
    </source>
</evidence>
<dbReference type="PANTHER" id="PTHR43806:SF11">
    <property type="entry name" value="CEREVISIN-RELATED"/>
    <property type="match status" value="1"/>
</dbReference>
<dbReference type="InterPro" id="IPR023828">
    <property type="entry name" value="Peptidase_S8_Ser-AS"/>
</dbReference>
<dbReference type="GO" id="GO:0006508">
    <property type="term" value="P:proteolysis"/>
    <property type="evidence" value="ECO:0007669"/>
    <property type="project" value="UniProtKB-KW"/>
</dbReference>
<feature type="active site" description="Charge relay system" evidence="5">
    <location>
        <position position="156"/>
    </location>
</feature>
<feature type="active site" description="Charge relay system" evidence="5">
    <location>
        <position position="342"/>
    </location>
</feature>
<evidence type="ECO:0000256" key="6">
    <source>
        <dbReference type="RuleBase" id="RU003355"/>
    </source>
</evidence>
<dbReference type="PROSITE" id="PS00136">
    <property type="entry name" value="SUBTILASE_ASP"/>
    <property type="match status" value="1"/>
</dbReference>
<dbReference type="Gene3D" id="3.30.70.80">
    <property type="entry name" value="Peptidase S8 propeptide/proteinase inhibitor I9"/>
    <property type="match status" value="1"/>
</dbReference>
<keyword evidence="11" id="KW-1185">Reference proteome</keyword>
<evidence type="ECO:0000259" key="8">
    <source>
        <dbReference type="Pfam" id="PF00082"/>
    </source>
</evidence>
<feature type="domain" description="Peptidase S8/S53" evidence="8">
    <location>
        <begin position="147"/>
        <end position="372"/>
    </location>
</feature>
<reference evidence="10 11" key="1">
    <citation type="journal article" date="2020" name="ISME J.">
        <title>Uncovering the hidden diversity of litter-decomposition mechanisms in mushroom-forming fungi.</title>
        <authorList>
            <person name="Floudas D."/>
            <person name="Bentzer J."/>
            <person name="Ahren D."/>
            <person name="Johansson T."/>
            <person name="Persson P."/>
            <person name="Tunlid A."/>
        </authorList>
    </citation>
    <scope>NUCLEOTIDE SEQUENCE [LARGE SCALE GENOMIC DNA]</scope>
    <source>
        <strain evidence="10 11">CBS 175.51</strain>
    </source>
</reference>
<feature type="active site" description="Charge relay system" evidence="5">
    <location>
        <position position="187"/>
    </location>
</feature>
<name>A0A8H5C6A1_9AGAR</name>
<dbReference type="FunFam" id="3.40.50.200:FF:000014">
    <property type="entry name" value="Proteinase K"/>
    <property type="match status" value="1"/>
</dbReference>
<dbReference type="EMBL" id="JAACJK010000061">
    <property type="protein sequence ID" value="KAF5335499.1"/>
    <property type="molecule type" value="Genomic_DNA"/>
</dbReference>
<feature type="chain" id="PRO_5034915237" description="Serine protease" evidence="7">
    <location>
        <begin position="21"/>
        <end position="400"/>
    </location>
</feature>
<dbReference type="InterPro" id="IPR010259">
    <property type="entry name" value="S8pro/Inhibitor_I9"/>
</dbReference>
<protein>
    <recommendedName>
        <fullName evidence="12">Serine protease</fullName>
    </recommendedName>
</protein>
<dbReference type="GO" id="GO:0004252">
    <property type="term" value="F:serine-type endopeptidase activity"/>
    <property type="evidence" value="ECO:0007669"/>
    <property type="project" value="UniProtKB-UniRule"/>
</dbReference>
<keyword evidence="2 5" id="KW-0645">Protease</keyword>
<dbReference type="CDD" id="cd04077">
    <property type="entry name" value="Peptidases_S8_PCSK9_ProteinaseK_like"/>
    <property type="match status" value="1"/>
</dbReference>
<dbReference type="SUPFAM" id="SSF52743">
    <property type="entry name" value="Subtilisin-like"/>
    <property type="match status" value="1"/>
</dbReference>
<evidence type="ECO:0000256" key="5">
    <source>
        <dbReference type="PROSITE-ProRule" id="PRU01240"/>
    </source>
</evidence>
<dbReference type="PROSITE" id="PS00138">
    <property type="entry name" value="SUBTILASE_SER"/>
    <property type="match status" value="1"/>
</dbReference>
<keyword evidence="7" id="KW-0732">Signal</keyword>
<evidence type="ECO:0000256" key="4">
    <source>
        <dbReference type="ARBA" id="ARBA00022825"/>
    </source>
</evidence>
<evidence type="ECO:0000256" key="7">
    <source>
        <dbReference type="SAM" id="SignalP"/>
    </source>
</evidence>
<dbReference type="Pfam" id="PF00082">
    <property type="entry name" value="Peptidase_S8"/>
    <property type="match status" value="1"/>
</dbReference>
<dbReference type="InterPro" id="IPR015500">
    <property type="entry name" value="Peptidase_S8_subtilisin-rel"/>
</dbReference>
<evidence type="ECO:0000256" key="3">
    <source>
        <dbReference type="ARBA" id="ARBA00022801"/>
    </source>
</evidence>
<dbReference type="PANTHER" id="PTHR43806">
    <property type="entry name" value="PEPTIDASE S8"/>
    <property type="match status" value="1"/>
</dbReference>
<dbReference type="Gene3D" id="3.40.50.200">
    <property type="entry name" value="Peptidase S8/S53 domain"/>
    <property type="match status" value="1"/>
</dbReference>
<dbReference type="PROSITE" id="PS51892">
    <property type="entry name" value="SUBTILASE"/>
    <property type="match status" value="1"/>
</dbReference>
<sequence>MRFFTLFVSLSTLLLPAILAAPAPPSVAIESVPGPKSGRHIVLLKPGVARSGVFSKIASVRGGKSGDGITHEYSSVLNGFTGTFDNATLAALQTTPGVEAIVEDSVVKASASQTNAPWGLARVNSKRRLGCLDGQLTYTYNYDPKAGQGVNIYVIDTGIRVTHTDFGARAKWAATFGGYADQDGNGHGTHCAGSAVGGRYGVAKLANVFAIKVLSDAGSGFASDVISGMEYAMTAAQASGKPSVVSMSLGGGVNSAIDAAAKNLVASGVHTVVAAGNDNADAANTSPARVPEVITVAATTITDERASFSNFGSLIDIFAPGQNIISTWKDSDTATAMLSGTSMATPHVAGLVAYLISVNGNMTPAAMRQKIRDLSLIGLVNPYTLPSGHVNMVINNRYQN</sequence>
<evidence type="ECO:0000313" key="10">
    <source>
        <dbReference type="EMBL" id="KAF5335499.1"/>
    </source>
</evidence>
<evidence type="ECO:0008006" key="12">
    <source>
        <dbReference type="Google" id="ProtNLM"/>
    </source>
</evidence>
<keyword evidence="4 5" id="KW-0720">Serine protease</keyword>
<dbReference type="SUPFAM" id="SSF54897">
    <property type="entry name" value="Protease propeptides/inhibitors"/>
    <property type="match status" value="1"/>
</dbReference>
<gene>
    <name evidence="10" type="ORF">D9611_012209</name>
</gene>
<dbReference type="InterPro" id="IPR036852">
    <property type="entry name" value="Peptidase_S8/S53_dom_sf"/>
</dbReference>
<dbReference type="OrthoDB" id="19448at2759"/>
<feature type="signal peptide" evidence="7">
    <location>
        <begin position="1"/>
        <end position="20"/>
    </location>
</feature>
<comment type="similarity">
    <text evidence="1 5 6">Belongs to the peptidase S8 family.</text>
</comment>
<dbReference type="AlphaFoldDB" id="A0A8H5C6A1"/>
<comment type="caution">
    <text evidence="10">The sequence shown here is derived from an EMBL/GenBank/DDBJ whole genome shotgun (WGS) entry which is preliminary data.</text>
</comment>
<accession>A0A8H5C6A1</accession>
<dbReference type="InterPro" id="IPR000209">
    <property type="entry name" value="Peptidase_S8/S53_dom"/>
</dbReference>
<dbReference type="GO" id="GO:0005615">
    <property type="term" value="C:extracellular space"/>
    <property type="evidence" value="ECO:0007669"/>
    <property type="project" value="TreeGrafter"/>
</dbReference>
<organism evidence="10 11">
    <name type="scientific">Ephemerocybe angulata</name>
    <dbReference type="NCBI Taxonomy" id="980116"/>
    <lineage>
        <taxon>Eukaryota</taxon>
        <taxon>Fungi</taxon>
        <taxon>Dikarya</taxon>
        <taxon>Basidiomycota</taxon>
        <taxon>Agaricomycotina</taxon>
        <taxon>Agaricomycetes</taxon>
        <taxon>Agaricomycetidae</taxon>
        <taxon>Agaricales</taxon>
        <taxon>Agaricineae</taxon>
        <taxon>Psathyrellaceae</taxon>
        <taxon>Ephemerocybe</taxon>
    </lineage>
</organism>
<dbReference type="InterPro" id="IPR022398">
    <property type="entry name" value="Peptidase_S8_His-AS"/>
</dbReference>
<evidence type="ECO:0000259" key="9">
    <source>
        <dbReference type="Pfam" id="PF05922"/>
    </source>
</evidence>
<evidence type="ECO:0000256" key="1">
    <source>
        <dbReference type="ARBA" id="ARBA00011073"/>
    </source>
</evidence>
<feature type="domain" description="Inhibitor I9" evidence="9">
    <location>
        <begin position="56"/>
        <end position="109"/>
    </location>
</feature>
<dbReference type="InterPro" id="IPR034193">
    <property type="entry name" value="PCSK9_ProteinaseK-like"/>
</dbReference>
<dbReference type="PRINTS" id="PR00723">
    <property type="entry name" value="SUBTILISIN"/>
</dbReference>
<keyword evidence="3 5" id="KW-0378">Hydrolase</keyword>